<dbReference type="FunFam" id="3.20.20.140:FF:000044">
    <property type="entry name" value="Polymerase/histidinol phosphatase-like protein"/>
    <property type="match status" value="1"/>
</dbReference>
<evidence type="ECO:0000256" key="1">
    <source>
        <dbReference type="ARBA" id="ARBA00004123"/>
    </source>
</evidence>
<evidence type="ECO:0000259" key="7">
    <source>
        <dbReference type="PROSITE" id="PS51017"/>
    </source>
</evidence>
<dbReference type="EMBL" id="CM000137">
    <property type="protein sequence ID" value="EEC68661.1"/>
    <property type="molecule type" value="Genomic_DNA"/>
</dbReference>
<dbReference type="STRING" id="39946.B8BLR2"/>
<dbReference type="Proteomes" id="UP000007015">
    <property type="component" value="Chromosome 12"/>
</dbReference>
<dbReference type="InterPro" id="IPR010402">
    <property type="entry name" value="CCT_domain"/>
</dbReference>
<keyword evidence="4" id="KW-0378">Hydrolase</keyword>
<dbReference type="Pfam" id="PF06203">
    <property type="entry name" value="CCT"/>
    <property type="match status" value="1"/>
</dbReference>
<accession>B8BLR2</accession>
<dbReference type="PANTHER" id="PTHR13031">
    <property type="entry name" value="RIBONUCLEASE P SUBUNIT P30"/>
    <property type="match status" value="1"/>
</dbReference>
<dbReference type="HOGENOM" id="CLU_015574_0_0_1"/>
<dbReference type="Gene3D" id="3.20.20.140">
    <property type="entry name" value="Metal-dependent hydrolases"/>
    <property type="match status" value="1"/>
</dbReference>
<keyword evidence="3" id="KW-0819">tRNA processing</keyword>
<keyword evidence="5 6" id="KW-0539">Nucleus</keyword>
<reference evidence="8 9" key="1">
    <citation type="journal article" date="2005" name="PLoS Biol.">
        <title>The genomes of Oryza sativa: a history of duplications.</title>
        <authorList>
            <person name="Yu J."/>
            <person name="Wang J."/>
            <person name="Lin W."/>
            <person name="Li S."/>
            <person name="Li H."/>
            <person name="Zhou J."/>
            <person name="Ni P."/>
            <person name="Dong W."/>
            <person name="Hu S."/>
            <person name="Zeng C."/>
            <person name="Zhang J."/>
            <person name="Zhang Y."/>
            <person name="Li R."/>
            <person name="Xu Z."/>
            <person name="Li S."/>
            <person name="Li X."/>
            <person name="Zheng H."/>
            <person name="Cong L."/>
            <person name="Lin L."/>
            <person name="Yin J."/>
            <person name="Geng J."/>
            <person name="Li G."/>
            <person name="Shi J."/>
            <person name="Liu J."/>
            <person name="Lv H."/>
            <person name="Li J."/>
            <person name="Wang J."/>
            <person name="Deng Y."/>
            <person name="Ran L."/>
            <person name="Shi X."/>
            <person name="Wang X."/>
            <person name="Wu Q."/>
            <person name="Li C."/>
            <person name="Ren X."/>
            <person name="Wang J."/>
            <person name="Wang X."/>
            <person name="Li D."/>
            <person name="Liu D."/>
            <person name="Zhang X."/>
            <person name="Ji Z."/>
            <person name="Zhao W."/>
            <person name="Sun Y."/>
            <person name="Zhang Z."/>
            <person name="Bao J."/>
            <person name="Han Y."/>
            <person name="Dong L."/>
            <person name="Ji J."/>
            <person name="Chen P."/>
            <person name="Wu S."/>
            <person name="Liu J."/>
            <person name="Xiao Y."/>
            <person name="Bu D."/>
            <person name="Tan J."/>
            <person name="Yang L."/>
            <person name="Ye C."/>
            <person name="Zhang J."/>
            <person name="Xu J."/>
            <person name="Zhou Y."/>
            <person name="Yu Y."/>
            <person name="Zhang B."/>
            <person name="Zhuang S."/>
            <person name="Wei H."/>
            <person name="Liu B."/>
            <person name="Lei M."/>
            <person name="Yu H."/>
            <person name="Li Y."/>
            <person name="Xu H."/>
            <person name="Wei S."/>
            <person name="He X."/>
            <person name="Fang L."/>
            <person name="Zhang Z."/>
            <person name="Zhang Y."/>
            <person name="Huang X."/>
            <person name="Su Z."/>
            <person name="Tong W."/>
            <person name="Li J."/>
            <person name="Tong Z."/>
            <person name="Li S."/>
            <person name="Ye J."/>
            <person name="Wang L."/>
            <person name="Fang L."/>
            <person name="Lei T."/>
            <person name="Chen C."/>
            <person name="Chen H."/>
            <person name="Xu Z."/>
            <person name="Li H."/>
            <person name="Huang H."/>
            <person name="Zhang F."/>
            <person name="Xu H."/>
            <person name="Li N."/>
            <person name="Zhao C."/>
            <person name="Li S."/>
            <person name="Dong L."/>
            <person name="Huang Y."/>
            <person name="Li L."/>
            <person name="Xi Y."/>
            <person name="Qi Q."/>
            <person name="Li W."/>
            <person name="Zhang B."/>
            <person name="Hu W."/>
            <person name="Zhang Y."/>
            <person name="Tian X."/>
            <person name="Jiao Y."/>
            <person name="Liang X."/>
            <person name="Jin J."/>
            <person name="Gao L."/>
            <person name="Zheng W."/>
            <person name="Hao B."/>
            <person name="Liu S."/>
            <person name="Wang W."/>
            <person name="Yuan L."/>
            <person name="Cao M."/>
            <person name="McDermott J."/>
            <person name="Samudrala R."/>
            <person name="Wang J."/>
            <person name="Wong G.K."/>
            <person name="Yang H."/>
        </authorList>
    </citation>
    <scope>NUCLEOTIDE SEQUENCE [LARGE SCALE GENOMIC DNA]</scope>
    <source>
        <strain evidence="9">cv. 93-11</strain>
    </source>
</reference>
<organism evidence="8 9">
    <name type="scientific">Oryza sativa subsp. indica</name>
    <name type="common">Rice</name>
    <dbReference type="NCBI Taxonomy" id="39946"/>
    <lineage>
        <taxon>Eukaryota</taxon>
        <taxon>Viridiplantae</taxon>
        <taxon>Streptophyta</taxon>
        <taxon>Embryophyta</taxon>
        <taxon>Tracheophyta</taxon>
        <taxon>Spermatophyta</taxon>
        <taxon>Magnoliopsida</taxon>
        <taxon>Liliopsida</taxon>
        <taxon>Poales</taxon>
        <taxon>Poaceae</taxon>
        <taxon>BOP clade</taxon>
        <taxon>Oryzoideae</taxon>
        <taxon>Oryzeae</taxon>
        <taxon>Oryzinae</taxon>
        <taxon>Oryza</taxon>
        <taxon>Oryza sativa</taxon>
    </lineage>
</organism>
<evidence type="ECO:0000256" key="5">
    <source>
        <dbReference type="ARBA" id="ARBA00023242"/>
    </source>
</evidence>
<feature type="domain" description="CCT" evidence="7">
    <location>
        <begin position="783"/>
        <end position="825"/>
    </location>
</feature>
<dbReference type="GO" id="GO:0005655">
    <property type="term" value="C:nucleolar ribonuclease P complex"/>
    <property type="evidence" value="ECO:0007669"/>
    <property type="project" value="TreeGrafter"/>
</dbReference>
<dbReference type="OMA" id="GVMEGSH"/>
<dbReference type="GO" id="GO:0008033">
    <property type="term" value="P:tRNA processing"/>
    <property type="evidence" value="ECO:0007669"/>
    <property type="project" value="UniProtKB-KW"/>
</dbReference>
<name>B8BLR2_ORYSI</name>
<evidence type="ECO:0000256" key="6">
    <source>
        <dbReference type="PROSITE-ProRule" id="PRU00357"/>
    </source>
</evidence>
<dbReference type="PANTHER" id="PTHR13031:SF0">
    <property type="entry name" value="RIBONUCLEASE P PROTEIN SUBUNIT P30"/>
    <property type="match status" value="1"/>
</dbReference>
<comment type="subcellular location">
    <subcellularLocation>
        <location evidence="1 6">Nucleus</location>
    </subcellularLocation>
</comment>
<dbReference type="InterPro" id="IPR002738">
    <property type="entry name" value="RNase_P_p30"/>
</dbReference>
<evidence type="ECO:0000256" key="3">
    <source>
        <dbReference type="ARBA" id="ARBA00022694"/>
    </source>
</evidence>
<dbReference type="AlphaFoldDB" id="B8BLR2"/>
<dbReference type="SUPFAM" id="SSF89550">
    <property type="entry name" value="PHP domain-like"/>
    <property type="match status" value="1"/>
</dbReference>
<evidence type="ECO:0000313" key="8">
    <source>
        <dbReference type="EMBL" id="EEC68661.1"/>
    </source>
</evidence>
<sequence length="897" mass="97945">MALAGFFDLSILPDDSKSTTTNTSIIARALDLGYSAVALDHPHRGLLADSHAPIASSLLLPPSASLHHRRHPFLQYTRITLSLDSAAACASALAPSAARLLRTYDIVAARPLTQAAFDHLCHATFDHLDIVSIDFSHKLPFRLKLPMLKLALQRGLHLEIAYSPLIADAASRRQAVAEAKLLVEWTKGKNLIISSAAHTASEIRGPYDAINLSSYLLGLSTQRAKAALSVNCRSLISKALRKKHFYKKTIRIDRLLPNKQLNSANFKLADWIGWDPMPHEVDLLSLDVNPEPSSDKYELLSYKGEPQSLDINPEPSANKDELLYLPINALTEASSHVPYDGDESLFVEQQEQLSHGNEIIFPVETQEGPVQVSRGESLMTCVLSTLPASCEQHSVATNLDNPGNNETVMAHDVQTAAVSSFDLKGIEKHVESLHDAMELDGTESSKMNLIADFTAPLSSDDSLVCYAIPCSMELSDTSVVNKCPHQSTGFPDYAKACTECDSGLTSCERVDRISQDHDILSGSSIYSKNKDLYSYSDISVFSETHKDFAEPLELPPCGKDDEAPPDLAAQLHCNSCKDVMMPPQVISDEVEPVDRGATILVEHTPCGPETALTAFLYDKGSIDTTSKTDELAKQNSNSLEGDVAKIHEQLLNYSYASGEVEISLTRSEKRTKKLRSQHPIYVPFLGFLKSVSFKKKASKAEAGERVAGRAPSRSATRLGIASWEPHLCSPPCATVAEGPRLARACAGYIQKEIIATGWSSSSSSSSSLRRVLSTGGGLVEEERRERIDKYRSKRNQRNFDKKITYACRKTLADSRPRVKGRFARNSSDDAAAAAAAQVEVSPATNNNVPEWWPAVQEALARQEQEAAGLHLCDTADDDLLAAYLGVSSIDLYSPRGH</sequence>
<dbReference type="GO" id="GO:0003723">
    <property type="term" value="F:RNA binding"/>
    <property type="evidence" value="ECO:0007669"/>
    <property type="project" value="TreeGrafter"/>
</dbReference>
<proteinExistence type="inferred from homology"/>
<dbReference type="PROSITE" id="PS51017">
    <property type="entry name" value="CCT"/>
    <property type="match status" value="1"/>
</dbReference>
<protein>
    <recommendedName>
        <fullName evidence="7">CCT domain-containing protein</fullName>
    </recommendedName>
</protein>
<comment type="similarity">
    <text evidence="2">Belongs to the eukaryotic/archaeal RNase P protein component 3 family.</text>
</comment>
<evidence type="ECO:0000256" key="2">
    <source>
        <dbReference type="ARBA" id="ARBA00007331"/>
    </source>
</evidence>
<gene>
    <name evidence="8" type="ORF">OsI_37106</name>
</gene>
<dbReference type="Pfam" id="PF01876">
    <property type="entry name" value="RNase_P_p30"/>
    <property type="match status" value="1"/>
</dbReference>
<dbReference type="GO" id="GO:0016787">
    <property type="term" value="F:hydrolase activity"/>
    <property type="evidence" value="ECO:0007669"/>
    <property type="project" value="UniProtKB-KW"/>
</dbReference>
<dbReference type="InterPro" id="IPR016195">
    <property type="entry name" value="Pol/histidinol_Pase-like"/>
</dbReference>
<keyword evidence="9" id="KW-1185">Reference proteome</keyword>
<evidence type="ECO:0000313" key="9">
    <source>
        <dbReference type="Proteomes" id="UP000007015"/>
    </source>
</evidence>
<evidence type="ECO:0000256" key="4">
    <source>
        <dbReference type="ARBA" id="ARBA00022801"/>
    </source>
</evidence>
<dbReference type="Gramene" id="BGIOSGA036829-TA">
    <property type="protein sequence ID" value="BGIOSGA036829-PA"/>
    <property type="gene ID" value="BGIOSGA036829"/>
</dbReference>